<gene>
    <name evidence="10" type="ORF">SAMN06296036_10497</name>
</gene>
<keyword evidence="4" id="KW-0808">Transferase</keyword>
<dbReference type="InterPro" id="IPR036890">
    <property type="entry name" value="HATPase_C_sf"/>
</dbReference>
<dbReference type="Gene3D" id="1.10.287.130">
    <property type="match status" value="1"/>
</dbReference>
<dbReference type="SUPFAM" id="SSF55785">
    <property type="entry name" value="PYP-like sensor domain (PAS domain)"/>
    <property type="match status" value="1"/>
</dbReference>
<dbReference type="Gene3D" id="3.30.450.20">
    <property type="entry name" value="PAS domain"/>
    <property type="match status" value="1"/>
</dbReference>
<accession>A0A1Y6BDL2</accession>
<dbReference type="GO" id="GO:0005524">
    <property type="term" value="F:ATP binding"/>
    <property type="evidence" value="ECO:0007669"/>
    <property type="project" value="UniProtKB-KW"/>
</dbReference>
<keyword evidence="5" id="KW-0547">Nucleotide-binding</keyword>
<proteinExistence type="predicted"/>
<name>A0A1Y6BDL2_9BACT</name>
<dbReference type="GO" id="GO:0004673">
    <property type="term" value="F:protein histidine kinase activity"/>
    <property type="evidence" value="ECO:0007669"/>
    <property type="project" value="UniProtKB-EC"/>
</dbReference>
<dbReference type="Pfam" id="PF02518">
    <property type="entry name" value="HATPase_c"/>
    <property type="match status" value="1"/>
</dbReference>
<keyword evidence="11" id="KW-1185">Reference proteome</keyword>
<evidence type="ECO:0000256" key="6">
    <source>
        <dbReference type="ARBA" id="ARBA00022777"/>
    </source>
</evidence>
<dbReference type="Proteomes" id="UP000192907">
    <property type="component" value="Unassembled WGS sequence"/>
</dbReference>
<dbReference type="Pfam" id="PF13426">
    <property type="entry name" value="PAS_9"/>
    <property type="match status" value="1"/>
</dbReference>
<comment type="catalytic activity">
    <reaction evidence="1">
        <text>ATP + protein L-histidine = ADP + protein N-phospho-L-histidine.</text>
        <dbReference type="EC" id="2.7.13.3"/>
    </reaction>
</comment>
<dbReference type="EC" id="2.7.13.3" evidence="2"/>
<dbReference type="EMBL" id="FWZT01000004">
    <property type="protein sequence ID" value="SMF05797.1"/>
    <property type="molecule type" value="Genomic_DNA"/>
</dbReference>
<dbReference type="CDD" id="cd00130">
    <property type="entry name" value="PAS"/>
    <property type="match status" value="1"/>
</dbReference>
<keyword evidence="8" id="KW-0902">Two-component regulatory system</keyword>
<evidence type="ECO:0000313" key="10">
    <source>
        <dbReference type="EMBL" id="SMF05797.1"/>
    </source>
</evidence>
<dbReference type="Gene3D" id="3.30.565.10">
    <property type="entry name" value="Histidine kinase-like ATPase, C-terminal domain"/>
    <property type="match status" value="1"/>
</dbReference>
<dbReference type="RefSeq" id="WP_132316872.1">
    <property type="nucleotide sequence ID" value="NZ_FWZT01000004.1"/>
</dbReference>
<dbReference type="InterPro" id="IPR004358">
    <property type="entry name" value="Sig_transdc_His_kin-like_C"/>
</dbReference>
<evidence type="ECO:0000256" key="4">
    <source>
        <dbReference type="ARBA" id="ARBA00022679"/>
    </source>
</evidence>
<protein>
    <recommendedName>
        <fullName evidence="2">histidine kinase</fullName>
        <ecNumber evidence="2">2.7.13.3</ecNumber>
    </recommendedName>
</protein>
<dbReference type="STRING" id="1513793.SAMN06296036_10497"/>
<evidence type="ECO:0000256" key="5">
    <source>
        <dbReference type="ARBA" id="ARBA00022741"/>
    </source>
</evidence>
<keyword evidence="6 10" id="KW-0418">Kinase</keyword>
<dbReference type="SMART" id="SM00387">
    <property type="entry name" value="HATPase_c"/>
    <property type="match status" value="1"/>
</dbReference>
<dbReference type="SMART" id="SM00091">
    <property type="entry name" value="PAS"/>
    <property type="match status" value="2"/>
</dbReference>
<dbReference type="PANTHER" id="PTHR43065">
    <property type="entry name" value="SENSOR HISTIDINE KINASE"/>
    <property type="match status" value="1"/>
</dbReference>
<evidence type="ECO:0000259" key="9">
    <source>
        <dbReference type="PROSITE" id="PS50109"/>
    </source>
</evidence>
<dbReference type="InterPro" id="IPR000014">
    <property type="entry name" value="PAS"/>
</dbReference>
<dbReference type="PROSITE" id="PS50109">
    <property type="entry name" value="HIS_KIN"/>
    <property type="match status" value="1"/>
</dbReference>
<dbReference type="GO" id="GO:0000160">
    <property type="term" value="P:phosphorelay signal transduction system"/>
    <property type="evidence" value="ECO:0007669"/>
    <property type="project" value="UniProtKB-KW"/>
</dbReference>
<evidence type="ECO:0000256" key="3">
    <source>
        <dbReference type="ARBA" id="ARBA00022553"/>
    </source>
</evidence>
<keyword evidence="7" id="KW-0067">ATP-binding</keyword>
<keyword evidence="3" id="KW-0597">Phosphoprotein</keyword>
<dbReference type="PANTHER" id="PTHR43065:SF10">
    <property type="entry name" value="PEROXIDE STRESS-ACTIVATED HISTIDINE KINASE MAK3"/>
    <property type="match status" value="1"/>
</dbReference>
<feature type="domain" description="Histidine kinase" evidence="9">
    <location>
        <begin position="266"/>
        <end position="479"/>
    </location>
</feature>
<evidence type="ECO:0000256" key="8">
    <source>
        <dbReference type="ARBA" id="ARBA00023012"/>
    </source>
</evidence>
<dbReference type="InterPro" id="IPR035965">
    <property type="entry name" value="PAS-like_dom_sf"/>
</dbReference>
<dbReference type="PRINTS" id="PR00344">
    <property type="entry name" value="BCTRLSENSOR"/>
</dbReference>
<dbReference type="SUPFAM" id="SSF55874">
    <property type="entry name" value="ATPase domain of HSP90 chaperone/DNA topoisomerase II/histidine kinase"/>
    <property type="match status" value="1"/>
</dbReference>
<evidence type="ECO:0000256" key="2">
    <source>
        <dbReference type="ARBA" id="ARBA00012438"/>
    </source>
</evidence>
<reference evidence="11" key="1">
    <citation type="submission" date="2017-04" db="EMBL/GenBank/DDBJ databases">
        <authorList>
            <person name="Varghese N."/>
            <person name="Submissions S."/>
        </authorList>
    </citation>
    <scope>NUCLEOTIDE SEQUENCE [LARGE SCALE GENOMIC DNA]</scope>
    <source>
        <strain evidence="11">RKEM611</strain>
    </source>
</reference>
<dbReference type="InterPro" id="IPR003594">
    <property type="entry name" value="HATPase_dom"/>
</dbReference>
<evidence type="ECO:0000256" key="7">
    <source>
        <dbReference type="ARBA" id="ARBA00022840"/>
    </source>
</evidence>
<dbReference type="InterPro" id="IPR005467">
    <property type="entry name" value="His_kinase_dom"/>
</dbReference>
<evidence type="ECO:0000256" key="1">
    <source>
        <dbReference type="ARBA" id="ARBA00000085"/>
    </source>
</evidence>
<sequence length="480" mass="55467">MTEEQTYHHDHIQWMMKQSGIGVWSLHCEKQMVTCSSQAADILELDHQELPLESWAEIFQGEDQIDWHERLQTDSLDIETRVKAVRSGRSKYVRIAIYRGASDGVFRGMVQDISMWKIMQKRYLRTEHDLKQYMLLINSFSVIFKLDDDGILLFANEEFCRHADRPRGEMLNRPFHELGASFEGGDEWRVIKETIETHQSWYGTIKCRTAKGENFWLQGSMINQSRGQQPNAEYLCICRDVTSVMIQKLEDMQMMKLVSLGEASAQIMHDVMNPLTQIQGCEYMVQMLKVPPEQVKLVKNIRNMIQVGVDRIKDIFSGMRSMLLEEVIFEARTIKGLVEDSQASLEHYLKKHQVPLNFESRSGDDISVDVNRSLVIQVFVNLIKNSVEAIQSQEDPWIRISWETIDNELFVRIVDSGQGIPIEVQQNMFDSLYTTKKDRGGTGIGMAICKRVLDLHGGRIFVNNDNTNTEIDIVLPLKKR</sequence>
<dbReference type="OrthoDB" id="5288098at2"/>
<organism evidence="10 11">
    <name type="scientific">Pseudobacteriovorax antillogorgiicola</name>
    <dbReference type="NCBI Taxonomy" id="1513793"/>
    <lineage>
        <taxon>Bacteria</taxon>
        <taxon>Pseudomonadati</taxon>
        <taxon>Bdellovibrionota</taxon>
        <taxon>Oligoflexia</taxon>
        <taxon>Oligoflexales</taxon>
        <taxon>Pseudobacteriovoracaceae</taxon>
        <taxon>Pseudobacteriovorax</taxon>
    </lineage>
</organism>
<dbReference type="AlphaFoldDB" id="A0A1Y6BDL2"/>
<evidence type="ECO:0000313" key="11">
    <source>
        <dbReference type="Proteomes" id="UP000192907"/>
    </source>
</evidence>